<evidence type="ECO:0000313" key="6">
    <source>
        <dbReference type="Proteomes" id="UP000267187"/>
    </source>
</evidence>
<dbReference type="RefSeq" id="WP_121876163.1">
    <property type="nucleotide sequence ID" value="NZ_REFJ01000002.1"/>
</dbReference>
<sequence>MKQVYTHPILAMVQQMANVLELRQVPSEVRNQYAAGAAGELAFVDSWPQLVVDDIDFQRALRFVDQELKQTGEDWVCPECKEYNGFAFGACWQCGSTHPEDAI</sequence>
<evidence type="ECO:0000256" key="3">
    <source>
        <dbReference type="ARBA" id="ARBA00022833"/>
    </source>
</evidence>
<organism evidence="5 6">
    <name type="scientific">Umboniibacter marinipuniceus</name>
    <dbReference type="NCBI Taxonomy" id="569599"/>
    <lineage>
        <taxon>Bacteria</taxon>
        <taxon>Pseudomonadati</taxon>
        <taxon>Pseudomonadota</taxon>
        <taxon>Gammaproteobacteria</taxon>
        <taxon>Cellvibrionales</taxon>
        <taxon>Cellvibrionaceae</taxon>
        <taxon>Umboniibacter</taxon>
    </lineage>
</organism>
<feature type="domain" description="RanBP2-type" evidence="4">
    <location>
        <begin position="75"/>
        <end position="94"/>
    </location>
</feature>
<keyword evidence="6" id="KW-1185">Reference proteome</keyword>
<keyword evidence="1" id="KW-0479">Metal-binding</keyword>
<dbReference type="InterPro" id="IPR036443">
    <property type="entry name" value="Znf_RanBP2_sf"/>
</dbReference>
<dbReference type="GO" id="GO:0008270">
    <property type="term" value="F:zinc ion binding"/>
    <property type="evidence" value="ECO:0007669"/>
    <property type="project" value="UniProtKB-KW"/>
</dbReference>
<gene>
    <name evidence="5" type="ORF">DFR27_0784</name>
</gene>
<dbReference type="PROSITE" id="PS01358">
    <property type="entry name" value="ZF_RANBP2_1"/>
    <property type="match status" value="1"/>
</dbReference>
<dbReference type="Pfam" id="PF09413">
    <property type="entry name" value="DUF2007"/>
    <property type="match status" value="1"/>
</dbReference>
<dbReference type="InterPro" id="IPR001876">
    <property type="entry name" value="Znf_RanBP2"/>
</dbReference>
<evidence type="ECO:0000256" key="2">
    <source>
        <dbReference type="ARBA" id="ARBA00022771"/>
    </source>
</evidence>
<dbReference type="AlphaFoldDB" id="A0A3M0A9M3"/>
<evidence type="ECO:0000259" key="4">
    <source>
        <dbReference type="PROSITE" id="PS01358"/>
    </source>
</evidence>
<evidence type="ECO:0000256" key="1">
    <source>
        <dbReference type="ARBA" id="ARBA00022723"/>
    </source>
</evidence>
<dbReference type="EMBL" id="REFJ01000002">
    <property type="protein sequence ID" value="RMA80994.1"/>
    <property type="molecule type" value="Genomic_DNA"/>
</dbReference>
<proteinExistence type="predicted"/>
<name>A0A3M0A9M3_9GAMM</name>
<keyword evidence="3" id="KW-0862">Zinc</keyword>
<dbReference type="OrthoDB" id="9814654at2"/>
<comment type="caution">
    <text evidence="5">The sequence shown here is derived from an EMBL/GenBank/DDBJ whole genome shotgun (WGS) entry which is preliminary data.</text>
</comment>
<dbReference type="SUPFAM" id="SSF90209">
    <property type="entry name" value="Ran binding protein zinc finger-like"/>
    <property type="match status" value="1"/>
</dbReference>
<evidence type="ECO:0000313" key="5">
    <source>
        <dbReference type="EMBL" id="RMA80994.1"/>
    </source>
</evidence>
<accession>A0A3M0A9M3</accession>
<dbReference type="InterPro" id="IPR018551">
    <property type="entry name" value="DUF2007"/>
</dbReference>
<reference evidence="5 6" key="1">
    <citation type="submission" date="2018-10" db="EMBL/GenBank/DDBJ databases">
        <title>Genomic Encyclopedia of Type Strains, Phase IV (KMG-IV): sequencing the most valuable type-strain genomes for metagenomic binning, comparative biology and taxonomic classification.</title>
        <authorList>
            <person name="Goeker M."/>
        </authorList>
    </citation>
    <scope>NUCLEOTIDE SEQUENCE [LARGE SCALE GENOMIC DNA]</scope>
    <source>
        <strain evidence="5 6">DSM 25080</strain>
    </source>
</reference>
<protein>
    <submittedName>
        <fullName evidence="5">Putative signal transducing protein</fullName>
    </submittedName>
</protein>
<keyword evidence="2" id="KW-0863">Zinc-finger</keyword>
<dbReference type="Proteomes" id="UP000267187">
    <property type="component" value="Unassembled WGS sequence"/>
</dbReference>